<evidence type="ECO:0000256" key="1">
    <source>
        <dbReference type="SAM" id="MobiDB-lite"/>
    </source>
</evidence>
<protein>
    <submittedName>
        <fullName evidence="2">Uncharacterized protein</fullName>
    </submittedName>
</protein>
<dbReference type="GeneID" id="63917910"/>
<name>A0A074W1D2_AURM1</name>
<reference evidence="2 3" key="1">
    <citation type="journal article" date="2014" name="BMC Genomics">
        <title>Genome sequencing of four Aureobasidium pullulans varieties: biotechnological potential, stress tolerance, and description of new species.</title>
        <authorList>
            <person name="Gostin Ar C."/>
            <person name="Ohm R.A."/>
            <person name="Kogej T."/>
            <person name="Sonjak S."/>
            <person name="Turk M."/>
            <person name="Zajc J."/>
            <person name="Zalar P."/>
            <person name="Grube M."/>
            <person name="Sun H."/>
            <person name="Han J."/>
            <person name="Sharma A."/>
            <person name="Chiniquy J."/>
            <person name="Ngan C.Y."/>
            <person name="Lipzen A."/>
            <person name="Barry K."/>
            <person name="Grigoriev I.V."/>
            <person name="Gunde-Cimerman N."/>
        </authorList>
    </citation>
    <scope>NUCLEOTIDE SEQUENCE [LARGE SCALE GENOMIC DNA]</scope>
    <source>
        <strain evidence="2 3">CBS 110374</strain>
    </source>
</reference>
<gene>
    <name evidence="2" type="ORF">M437DRAFT_65041</name>
</gene>
<feature type="region of interest" description="Disordered" evidence="1">
    <location>
        <begin position="35"/>
        <end position="98"/>
    </location>
</feature>
<evidence type="ECO:0000313" key="3">
    <source>
        <dbReference type="Proteomes" id="UP000030672"/>
    </source>
</evidence>
<sequence length="111" mass="12094">MQEPEGRNQTGPEAAVLGVKLVTCDVQSGFSLSSLGNLVSNSRGDPSNQERTRARQKASSDKLVKLKTKAAGKNVRNKVSASQAIRKKERGVSTPEARYRMQAGERRVSCY</sequence>
<dbReference type="HOGENOM" id="CLU_2157864_0_0_1"/>
<dbReference type="AlphaFoldDB" id="A0A074W1D2"/>
<dbReference type="Proteomes" id="UP000030672">
    <property type="component" value="Unassembled WGS sequence"/>
</dbReference>
<keyword evidence="3" id="KW-1185">Reference proteome</keyword>
<organism evidence="2 3">
    <name type="scientific">Aureobasidium melanogenum (strain CBS 110374)</name>
    <name type="common">Aureobasidium pullulans var. melanogenum</name>
    <dbReference type="NCBI Taxonomy" id="1043003"/>
    <lineage>
        <taxon>Eukaryota</taxon>
        <taxon>Fungi</taxon>
        <taxon>Dikarya</taxon>
        <taxon>Ascomycota</taxon>
        <taxon>Pezizomycotina</taxon>
        <taxon>Dothideomycetes</taxon>
        <taxon>Dothideomycetidae</taxon>
        <taxon>Dothideales</taxon>
        <taxon>Saccotheciaceae</taxon>
        <taxon>Aureobasidium</taxon>
    </lineage>
</organism>
<feature type="compositionally biased region" description="Basic and acidic residues" evidence="1">
    <location>
        <begin position="48"/>
        <end position="64"/>
    </location>
</feature>
<dbReference type="RefSeq" id="XP_040880735.1">
    <property type="nucleotide sequence ID" value="XM_041024537.1"/>
</dbReference>
<dbReference type="EMBL" id="KL584830">
    <property type="protein sequence ID" value="KEQ63712.1"/>
    <property type="molecule type" value="Genomic_DNA"/>
</dbReference>
<evidence type="ECO:0000313" key="2">
    <source>
        <dbReference type="EMBL" id="KEQ63712.1"/>
    </source>
</evidence>
<accession>A0A074W1D2</accession>
<proteinExistence type="predicted"/>